<sequence length="267" mass="31374">MMKKHTFVICAYKESPYLEKCIQSLKQQILESNIIIVTSTPSVYIESLADKYEIPYLINKGESGITQDWNFGYQCAVNQYQSKYITIAHQDDIYDKNYLSSMLKRVKSAIHPLIAFSDYYEIRCEKKVTVNTVLKIKRLMLLPLKFSLLRRSKWVRRRILSFGSPICCPSVTFVVDNLPRVIFENHYRACEDWEAWEKISKLKGEFLYVPEMLMGHRIHEDSETTSAIGDNKRTLEEYQMFCKFWPKIIAKILSKEYAKSQQSNNVN</sequence>
<dbReference type="InterPro" id="IPR029044">
    <property type="entry name" value="Nucleotide-diphossugar_trans"/>
</dbReference>
<dbReference type="SUPFAM" id="SSF53448">
    <property type="entry name" value="Nucleotide-diphospho-sugar transferases"/>
    <property type="match status" value="1"/>
</dbReference>
<gene>
    <name evidence="2" type="ORF">H6A20_09160</name>
</gene>
<feature type="domain" description="Glycosyltransferase 2-like" evidence="1">
    <location>
        <begin position="7"/>
        <end position="107"/>
    </location>
</feature>
<organism evidence="2 3">
    <name type="scientific">Mordavella massiliensis</name>
    <dbReference type="NCBI Taxonomy" id="1871024"/>
    <lineage>
        <taxon>Bacteria</taxon>
        <taxon>Bacillati</taxon>
        <taxon>Bacillota</taxon>
        <taxon>Clostridia</taxon>
        <taxon>Eubacteriales</taxon>
        <taxon>Clostridiaceae</taxon>
        <taxon>Mordavella</taxon>
    </lineage>
</organism>
<dbReference type="CDD" id="cd00761">
    <property type="entry name" value="Glyco_tranf_GTA_type"/>
    <property type="match status" value="1"/>
</dbReference>
<dbReference type="Proteomes" id="UP000705508">
    <property type="component" value="Unassembled WGS sequence"/>
</dbReference>
<name>A0A939BFX9_9CLOT</name>
<protein>
    <submittedName>
        <fullName evidence="2">Glycosyltransferase</fullName>
    </submittedName>
</protein>
<dbReference type="InterPro" id="IPR001173">
    <property type="entry name" value="Glyco_trans_2-like"/>
</dbReference>
<comment type="caution">
    <text evidence="2">The sequence shown here is derived from an EMBL/GenBank/DDBJ whole genome shotgun (WGS) entry which is preliminary data.</text>
</comment>
<dbReference type="AlphaFoldDB" id="A0A939BFX9"/>
<dbReference type="EMBL" id="JACJKS010000012">
    <property type="protein sequence ID" value="MBM6948817.1"/>
    <property type="molecule type" value="Genomic_DNA"/>
</dbReference>
<dbReference type="Gene3D" id="3.90.550.10">
    <property type="entry name" value="Spore Coat Polysaccharide Biosynthesis Protein SpsA, Chain A"/>
    <property type="match status" value="1"/>
</dbReference>
<reference evidence="2" key="1">
    <citation type="submission" date="2020-08" db="EMBL/GenBank/DDBJ databases">
        <authorList>
            <person name="Cejkova D."/>
            <person name="Kubasova T."/>
            <person name="Jahodarova E."/>
            <person name="Rychlik I."/>
        </authorList>
    </citation>
    <scope>NUCLEOTIDE SEQUENCE</scope>
    <source>
        <strain evidence="2">An582</strain>
    </source>
</reference>
<evidence type="ECO:0000313" key="3">
    <source>
        <dbReference type="Proteomes" id="UP000705508"/>
    </source>
</evidence>
<evidence type="ECO:0000313" key="2">
    <source>
        <dbReference type="EMBL" id="MBM6948817.1"/>
    </source>
</evidence>
<accession>A0A939BFX9</accession>
<evidence type="ECO:0000259" key="1">
    <source>
        <dbReference type="Pfam" id="PF00535"/>
    </source>
</evidence>
<proteinExistence type="predicted"/>
<reference evidence="2" key="2">
    <citation type="journal article" date="2021" name="Sci. Rep.">
        <title>The distribution of antibiotic resistance genes in chicken gut microbiota commensals.</title>
        <authorList>
            <person name="Juricova H."/>
            <person name="Matiasovicova J."/>
            <person name="Kubasova T."/>
            <person name="Cejkova D."/>
            <person name="Rychlik I."/>
        </authorList>
    </citation>
    <scope>NUCLEOTIDE SEQUENCE</scope>
    <source>
        <strain evidence="2">An582</strain>
    </source>
</reference>
<dbReference type="Pfam" id="PF00535">
    <property type="entry name" value="Glycos_transf_2"/>
    <property type="match status" value="1"/>
</dbReference>